<keyword evidence="2" id="KW-0560">Oxidoreductase</keyword>
<proteinExistence type="predicted"/>
<evidence type="ECO:0000313" key="5">
    <source>
        <dbReference type="Proteomes" id="UP000249590"/>
    </source>
</evidence>
<evidence type="ECO:0000313" key="4">
    <source>
        <dbReference type="EMBL" id="RAI04181.1"/>
    </source>
</evidence>
<organism evidence="4 5">
    <name type="scientific">Acuticoccus sediminis</name>
    <dbReference type="NCBI Taxonomy" id="2184697"/>
    <lineage>
        <taxon>Bacteria</taxon>
        <taxon>Pseudomonadati</taxon>
        <taxon>Pseudomonadota</taxon>
        <taxon>Alphaproteobacteria</taxon>
        <taxon>Hyphomicrobiales</taxon>
        <taxon>Amorphaceae</taxon>
        <taxon>Acuticoccus</taxon>
    </lineage>
</organism>
<dbReference type="AlphaFoldDB" id="A0A8B2NZC9"/>
<feature type="domain" description="Aldehyde oxidase/xanthine dehydrogenase a/b hammerhead" evidence="3">
    <location>
        <begin position="15"/>
        <end position="135"/>
    </location>
</feature>
<keyword evidence="1" id="KW-0500">Molybdenum</keyword>
<dbReference type="GO" id="GO:0016491">
    <property type="term" value="F:oxidoreductase activity"/>
    <property type="evidence" value="ECO:0007669"/>
    <property type="project" value="UniProtKB-KW"/>
</dbReference>
<sequence>MAQRSGRIEDARFITGHGRYTADVADPSALTAVFVRSPVAAGRIEAIDTEAAAAMPGVRAIVTAAALAEAGVGPVQAPLNLTGPDGTVWTAVNRPLLASDVVRYVGEPVALVVAETRAAALDAVEAVDVTYADASAVTTVTDALAPGAPLVSADRPGNVGFAWAHGDRTAADAAVAAAAHQVRLTTNVSRVNAGAMEPRNVLVRPDGERWEVYVSHQAPQAFRGALSGAFGLPAEAIRVVAGDVGGSFGMKMGPLREEMVTFFAARSLGAAVRWISDRTEDFLSDEAGRDMLMHIALGVDADGTFTGLTVDIEANLGAYATGRSQPPIFNVGGIAGVYRTPVIAATVTGVLTNTAPVSAYRGAGRPEATLAIERTVDKAARDLGFDPVELRRRNLIPADQMPWESPFIFNYDCGDFPKVLAEGAAFADVAGFPERRRQSEANGKLRGLGIAMCVEAAGGPYKRTSMDYSDIIVGEDGRIVLTGGAFSAGQGLETAMIDLVSDALGLSPEQFRYVQGDTDEVPQGKGMGGSSAMISCGSAAMEAARDLIAKATAKAADRMEVSEADVEYSEGTFRVVGTDRVVGLAELGADAAASGERLAGNGAFKPEEATFPNGFHVCEVEIDPDTGATTVASYAAVEDIGRVLNEQLASGQIHGGVVQGLGQILQEDVVYSPGDGQLLSASFMDYSMPRADDMPTIRTAFSNVETLLNPLRVKGVGEAGSVGAVAAGLNAVNDALATRGVASFDMPATPVRVWEALRKASPEAV</sequence>
<dbReference type="InterPro" id="IPR036856">
    <property type="entry name" value="Ald_Oxase/Xan_DH_a/b_sf"/>
</dbReference>
<dbReference type="Gene3D" id="3.90.1170.50">
    <property type="entry name" value="Aldehyde oxidase/xanthine dehydrogenase, a/b hammerhead"/>
    <property type="match status" value="1"/>
</dbReference>
<protein>
    <recommendedName>
        <fullName evidence="3">Aldehyde oxidase/xanthine dehydrogenase a/b hammerhead domain-containing protein</fullName>
    </recommendedName>
</protein>
<dbReference type="InterPro" id="IPR046867">
    <property type="entry name" value="AldOxase/xan_DH_MoCoBD2"/>
</dbReference>
<name>A0A8B2NZC9_9HYPH</name>
<dbReference type="Pfam" id="PF20256">
    <property type="entry name" value="MoCoBD_2"/>
    <property type="match status" value="1"/>
</dbReference>
<dbReference type="SMART" id="SM01008">
    <property type="entry name" value="Ald_Xan_dh_C"/>
    <property type="match status" value="1"/>
</dbReference>
<keyword evidence="5" id="KW-1185">Reference proteome</keyword>
<comment type="caution">
    <text evidence="4">The sequence shown here is derived from an EMBL/GenBank/DDBJ whole genome shotgun (WGS) entry which is preliminary data.</text>
</comment>
<evidence type="ECO:0000256" key="2">
    <source>
        <dbReference type="ARBA" id="ARBA00023002"/>
    </source>
</evidence>
<dbReference type="InterPro" id="IPR016208">
    <property type="entry name" value="Ald_Oxase/xanthine_DH-like"/>
</dbReference>
<dbReference type="InterPro" id="IPR000674">
    <property type="entry name" value="Ald_Oxase/Xan_DH_a/b"/>
</dbReference>
<dbReference type="InterPro" id="IPR037165">
    <property type="entry name" value="AldOxase/xan_DH_Mopterin-bd_sf"/>
</dbReference>
<dbReference type="GO" id="GO:0005506">
    <property type="term" value="F:iron ion binding"/>
    <property type="evidence" value="ECO:0007669"/>
    <property type="project" value="InterPro"/>
</dbReference>
<dbReference type="Pfam" id="PF01315">
    <property type="entry name" value="Ald_Xan_dh_C"/>
    <property type="match status" value="1"/>
</dbReference>
<dbReference type="EMBL" id="QHHQ01000001">
    <property type="protein sequence ID" value="RAI04181.1"/>
    <property type="molecule type" value="Genomic_DNA"/>
</dbReference>
<dbReference type="SUPFAM" id="SSF56003">
    <property type="entry name" value="Molybdenum cofactor-binding domain"/>
    <property type="match status" value="1"/>
</dbReference>
<dbReference type="Proteomes" id="UP000249590">
    <property type="component" value="Unassembled WGS sequence"/>
</dbReference>
<dbReference type="Pfam" id="PF02738">
    <property type="entry name" value="MoCoBD_1"/>
    <property type="match status" value="1"/>
</dbReference>
<dbReference type="PANTHER" id="PTHR11908:SF132">
    <property type="entry name" value="ALDEHYDE OXIDASE 1-RELATED"/>
    <property type="match status" value="1"/>
</dbReference>
<evidence type="ECO:0000259" key="3">
    <source>
        <dbReference type="SMART" id="SM01008"/>
    </source>
</evidence>
<evidence type="ECO:0000256" key="1">
    <source>
        <dbReference type="ARBA" id="ARBA00022505"/>
    </source>
</evidence>
<gene>
    <name evidence="4" type="ORF">DLJ53_06960</name>
</gene>
<dbReference type="OrthoDB" id="9758509at2"/>
<reference evidence="4 5" key="1">
    <citation type="submission" date="2018-05" db="EMBL/GenBank/DDBJ databases">
        <title>Acuticoccus sediminis sp. nov., isolated from deep-sea sediment of Indian Ocean.</title>
        <authorList>
            <person name="Liu X."/>
            <person name="Lai Q."/>
            <person name="Du Y."/>
            <person name="Sun F."/>
            <person name="Zhang X."/>
            <person name="Wang S."/>
            <person name="Shao Z."/>
        </authorList>
    </citation>
    <scope>NUCLEOTIDE SEQUENCE [LARGE SCALE GENOMIC DNA]</scope>
    <source>
        <strain evidence="4 5">PTG4-2</strain>
    </source>
</reference>
<dbReference type="InterPro" id="IPR008274">
    <property type="entry name" value="AldOxase/xan_DH_MoCoBD1"/>
</dbReference>
<accession>A0A8B2NZC9</accession>
<dbReference type="Gene3D" id="3.30.365.10">
    <property type="entry name" value="Aldehyde oxidase/xanthine dehydrogenase, molybdopterin binding domain"/>
    <property type="match status" value="4"/>
</dbReference>
<dbReference type="SUPFAM" id="SSF54665">
    <property type="entry name" value="CO dehydrogenase molybdoprotein N-domain-like"/>
    <property type="match status" value="1"/>
</dbReference>
<dbReference type="RefSeq" id="WP_111343444.1">
    <property type="nucleotide sequence ID" value="NZ_QHHQ01000001.1"/>
</dbReference>
<dbReference type="PANTHER" id="PTHR11908">
    <property type="entry name" value="XANTHINE DEHYDROGENASE"/>
    <property type="match status" value="1"/>
</dbReference>